<dbReference type="RefSeq" id="WP_014225013.1">
    <property type="nucleotide sequence ID" value="NZ_CAJPTF010000001.1"/>
</dbReference>
<dbReference type="Pfam" id="PF19569">
    <property type="entry name" value="START_2"/>
    <property type="match status" value="1"/>
</dbReference>
<dbReference type="Proteomes" id="UP000182057">
    <property type="component" value="Unassembled WGS sequence"/>
</dbReference>
<reference evidence="2 5" key="2">
    <citation type="submission" date="2017-09" db="EMBL/GenBank/DDBJ databases">
        <title>Phase variable restriction modification systems are present in the genome sequences of periodontal pathogens Prevotella intermedia, Tannerella forsythia and Porphyromonas gingivalis.</title>
        <authorList>
            <person name="Haigh R.D."/>
            <person name="Crawford L."/>
            <person name="Ralph J."/>
            <person name="Wanford J."/>
            <person name="Vartoukian S.R."/>
            <person name="Hijazib K."/>
            <person name="Wade W."/>
            <person name="Oggioni M.R."/>
        </authorList>
    </citation>
    <scope>NUCLEOTIDE SEQUENCE [LARGE SCALE GENOMIC DNA]</scope>
    <source>
        <strain evidence="2 5">WW11663</strain>
    </source>
</reference>
<dbReference type="SUPFAM" id="SSF55961">
    <property type="entry name" value="Bet v1-like"/>
    <property type="match status" value="1"/>
</dbReference>
<dbReference type="EMBL" id="FMMM01000054">
    <property type="protein sequence ID" value="SCQ21606.1"/>
    <property type="molecule type" value="Genomic_DNA"/>
</dbReference>
<reference evidence="3 4" key="1">
    <citation type="submission" date="2016-09" db="EMBL/GenBank/DDBJ databases">
        <authorList>
            <person name="Capua I."/>
            <person name="De Benedictis P."/>
            <person name="Joannis T."/>
            <person name="Lombin L.H."/>
            <person name="Cattoli G."/>
        </authorList>
    </citation>
    <scope>NUCLEOTIDE SEQUENCE [LARGE SCALE GENOMIC DNA]</scope>
    <source>
        <strain evidence="3 4">UB20</strain>
    </source>
</reference>
<dbReference type="Proteomes" id="UP000219259">
    <property type="component" value="Unassembled WGS sequence"/>
</dbReference>
<evidence type="ECO:0000313" key="3">
    <source>
        <dbReference type="EMBL" id="SCQ21606.1"/>
    </source>
</evidence>
<dbReference type="Gene3D" id="3.30.530.20">
    <property type="match status" value="1"/>
</dbReference>
<dbReference type="GeneID" id="34758830"/>
<evidence type="ECO:0000313" key="5">
    <source>
        <dbReference type="Proteomes" id="UP000219259"/>
    </source>
</evidence>
<sequence>MKKEKFHIEYIFDKVSNRSLWNHLTTALGLSSWFADTVDIRGNIYTFTWKKMQEQAEIIEIKPEVSVRYRWLEEEDENAYFEFIIHTIELTGSTALEITDFAEPNEKTDAIDLWDSQVEVLKRTLGI</sequence>
<dbReference type="OrthoDB" id="667567at2"/>
<dbReference type="OMA" id="DNVNSRG"/>
<dbReference type="EMBL" id="NSLJ01000006">
    <property type="protein sequence ID" value="PDP44548.1"/>
    <property type="molecule type" value="Genomic_DNA"/>
</dbReference>
<evidence type="ECO:0000259" key="1">
    <source>
        <dbReference type="Pfam" id="PF19569"/>
    </source>
</evidence>
<dbReference type="AlphaFoldDB" id="A0A1D3UN13"/>
<protein>
    <recommendedName>
        <fullName evidence="1">START-like domain-containing protein</fullName>
    </recommendedName>
</protein>
<proteinExistence type="predicted"/>
<evidence type="ECO:0000313" key="4">
    <source>
        <dbReference type="Proteomes" id="UP000182057"/>
    </source>
</evidence>
<organism evidence="3 4">
    <name type="scientific">Tannerella forsythia</name>
    <name type="common">Bacteroides forsythus</name>
    <dbReference type="NCBI Taxonomy" id="28112"/>
    <lineage>
        <taxon>Bacteria</taxon>
        <taxon>Pseudomonadati</taxon>
        <taxon>Bacteroidota</taxon>
        <taxon>Bacteroidia</taxon>
        <taxon>Bacteroidales</taxon>
        <taxon>Tannerellaceae</taxon>
        <taxon>Tannerella</taxon>
    </lineage>
</organism>
<name>A0A1D3UN13_TANFO</name>
<dbReference type="InterPro" id="IPR045736">
    <property type="entry name" value="START_2"/>
</dbReference>
<gene>
    <name evidence="2" type="ORF">CLI86_03505</name>
    <name evidence="3" type="ORF">TFUB20_01430</name>
</gene>
<feature type="domain" description="START-like" evidence="1">
    <location>
        <begin position="2"/>
        <end position="126"/>
    </location>
</feature>
<accession>A0A1D3UN13</accession>
<evidence type="ECO:0000313" key="2">
    <source>
        <dbReference type="EMBL" id="PDP44548.1"/>
    </source>
</evidence>
<dbReference type="InterPro" id="IPR023393">
    <property type="entry name" value="START-like_dom_sf"/>
</dbReference>